<accession>A0A2B7WTM2</accession>
<sequence>MDSMTLKDACERYNAVLGKSFWDRFLDKCLGKGLADRLHIARLEKAQESSAKIWKETMGEATGSAPSNNEGLLSSNEPLRSRRDSTACTSVDDEWDRLFTALEGNVSLNGKPSNDEADEASTGSSYQMAGVGRYRHAKDAPKDLVEEGILKNLSFIGPSAKLNVDKLADFSGRHRLYENPDNDRLLEDEPNERNGFVERNGDVNHAKGFRDSSRVRSILSDQIYVYRATGVMPPRLYPEEDEKKEEVQPCVPGPSGLQQSTRPVFFVDGDEETDGCAVESCDPLSAKGSHHQGEFEPTDPNPSGPQETVSEGKGKEVDSPYHSKQNDNVEDRQPRSVSEIIQQHTPFKFDPKKRIRIKPWMTHWHIQLIQRAAMLRDQYPASERVRRMYDEAARHQAWKEKIDRANYLSRPRHGCRTIKKVVDKEKTTVTNLESDHSRQQSTDTADSSTLQLLYSETNPFDQLVRRSGLRPASTVLFPTLNPLVPYTVLPQQKEETRNIIVRNLTILQSPLDGKSPMPRASTFRQQGKNLQDIHLKICHKEILGFSALTSCHPCLTSNDWAEYYKRRDEEDELRNQGDESCDVSTILRKEQERQKRKTRPGPPLYVNYINYEKYDQPWPHILPTATDLLDELDPLMRFKLMELNAERGRTNDPMRIQGAENILDLDYYVALRAIALLREIYEERFVTLENWTPPEDMRFNKREELKEDGDAKDAKNAKET</sequence>
<gene>
    <name evidence="2" type="ORF">AJ79_08388</name>
</gene>
<reference evidence="2 3" key="1">
    <citation type="submission" date="2017-10" db="EMBL/GenBank/DDBJ databases">
        <title>Comparative genomics in systemic dimorphic fungi from Ajellomycetaceae.</title>
        <authorList>
            <person name="Munoz J.F."/>
            <person name="Mcewen J.G."/>
            <person name="Clay O.K."/>
            <person name="Cuomo C.A."/>
        </authorList>
    </citation>
    <scope>NUCLEOTIDE SEQUENCE [LARGE SCALE GENOMIC DNA]</scope>
    <source>
        <strain evidence="2 3">UAMH5409</strain>
    </source>
</reference>
<proteinExistence type="predicted"/>
<feature type="compositionally biased region" description="Basic and acidic residues" evidence="1">
    <location>
        <begin position="310"/>
        <end position="334"/>
    </location>
</feature>
<evidence type="ECO:0000313" key="3">
    <source>
        <dbReference type="Proteomes" id="UP000223968"/>
    </source>
</evidence>
<feature type="region of interest" description="Disordered" evidence="1">
    <location>
        <begin position="697"/>
        <end position="720"/>
    </location>
</feature>
<protein>
    <submittedName>
        <fullName evidence="2">Uncharacterized protein</fullName>
    </submittedName>
</protein>
<feature type="region of interest" description="Disordered" evidence="1">
    <location>
        <begin position="240"/>
        <end position="262"/>
    </location>
</feature>
<comment type="caution">
    <text evidence="2">The sequence shown here is derived from an EMBL/GenBank/DDBJ whole genome shotgun (WGS) entry which is preliminary data.</text>
</comment>
<feature type="compositionally biased region" description="Basic and acidic residues" evidence="1">
    <location>
        <begin position="428"/>
        <end position="438"/>
    </location>
</feature>
<keyword evidence="3" id="KW-1185">Reference proteome</keyword>
<dbReference type="Proteomes" id="UP000223968">
    <property type="component" value="Unassembled WGS sequence"/>
</dbReference>
<feature type="region of interest" description="Disordered" evidence="1">
    <location>
        <begin position="428"/>
        <end position="447"/>
    </location>
</feature>
<dbReference type="AlphaFoldDB" id="A0A2B7WTM2"/>
<evidence type="ECO:0000313" key="2">
    <source>
        <dbReference type="EMBL" id="PGG99906.1"/>
    </source>
</evidence>
<feature type="region of interest" description="Disordered" evidence="1">
    <location>
        <begin position="58"/>
        <end position="85"/>
    </location>
</feature>
<organism evidence="2 3">
    <name type="scientific">Helicocarpus griseus UAMH5409</name>
    <dbReference type="NCBI Taxonomy" id="1447875"/>
    <lineage>
        <taxon>Eukaryota</taxon>
        <taxon>Fungi</taxon>
        <taxon>Dikarya</taxon>
        <taxon>Ascomycota</taxon>
        <taxon>Pezizomycotina</taxon>
        <taxon>Eurotiomycetes</taxon>
        <taxon>Eurotiomycetidae</taxon>
        <taxon>Onygenales</taxon>
        <taxon>Ajellomycetaceae</taxon>
        <taxon>Helicocarpus</taxon>
    </lineage>
</organism>
<dbReference type="OrthoDB" id="4183749at2759"/>
<feature type="compositionally biased region" description="Polar residues" evidence="1">
    <location>
        <begin position="64"/>
        <end position="78"/>
    </location>
</feature>
<evidence type="ECO:0000256" key="1">
    <source>
        <dbReference type="SAM" id="MobiDB-lite"/>
    </source>
</evidence>
<dbReference type="EMBL" id="PDNB01000195">
    <property type="protein sequence ID" value="PGG99906.1"/>
    <property type="molecule type" value="Genomic_DNA"/>
</dbReference>
<name>A0A2B7WTM2_9EURO</name>
<feature type="region of interest" description="Disordered" evidence="1">
    <location>
        <begin position="276"/>
        <end position="336"/>
    </location>
</feature>